<feature type="binding site" evidence="5">
    <location>
        <position position="151"/>
    </location>
    <ligand>
        <name>pyridoxal 5'-phosphate</name>
        <dbReference type="ChEBI" id="CHEBI:597326"/>
    </ligand>
</feature>
<keyword evidence="1 5" id="KW-0032">Aminotransferase</keyword>
<sequence>MFDVCIPTGRTHVTTQEIIALENQYILQTYIRPPIVLERGSGVYLYDTDGRRYLDFVSGLSVNAFGYGDAEILKTINEQASRLIHVSNLYHTIPAPQLAQLLVERSFADRAFFCNSGTESWEAALKFCRKWGHETFPSRPKYKFIAMHDSFHGRTTGSIATTGQPKYHKGFTPLLPGVDFATLNDLGSVKALVTDETCAVLVEPVQAEGGVYPCTQEFLSGLRRLCDEKGMLLVFDEIQCGLGRTGTLFCYQQYGVEPDLMTLAKPLAGSLPIGVCLLRQRVADCVHAGDHAATFGANAVTCAVAIQVFNRLANPDFLAGVRTRSEHLFGRLRGLQQRHPDKIKEVRGRGLIVGIVTAWKAGDIVTAFRDRNILACTAGPDVVRFLPPLIIEDRHIDEAVDTFDDILTKGIPEEKK</sequence>
<dbReference type="PROSITE" id="PS00600">
    <property type="entry name" value="AA_TRANSFER_CLASS_3"/>
    <property type="match status" value="1"/>
</dbReference>
<evidence type="ECO:0000256" key="4">
    <source>
        <dbReference type="ARBA" id="ARBA00022898"/>
    </source>
</evidence>
<keyword evidence="2 5" id="KW-0028">Amino-acid biosynthesis</keyword>
<dbReference type="Gene3D" id="3.90.1150.10">
    <property type="entry name" value="Aspartate Aminotransferase, domain 1"/>
    <property type="match status" value="1"/>
</dbReference>
<dbReference type="PANTHER" id="PTHR11986">
    <property type="entry name" value="AMINOTRANSFERASE CLASS III"/>
    <property type="match status" value="1"/>
</dbReference>
<comment type="catalytic activity">
    <reaction evidence="5">
        <text>N(2)-acetyl-L-ornithine + 2-oxoglutarate = N-acetyl-L-glutamate 5-semialdehyde + L-glutamate</text>
        <dbReference type="Rhea" id="RHEA:18049"/>
        <dbReference type="ChEBI" id="CHEBI:16810"/>
        <dbReference type="ChEBI" id="CHEBI:29123"/>
        <dbReference type="ChEBI" id="CHEBI:29985"/>
        <dbReference type="ChEBI" id="CHEBI:57805"/>
        <dbReference type="EC" id="2.6.1.11"/>
    </reaction>
</comment>
<dbReference type="Pfam" id="PF00202">
    <property type="entry name" value="Aminotran_3"/>
    <property type="match status" value="1"/>
</dbReference>
<comment type="cofactor">
    <cofactor evidence="5">
        <name>pyridoxal 5'-phosphate</name>
        <dbReference type="ChEBI" id="CHEBI:597326"/>
    </cofactor>
    <text evidence="5">Binds 1 pyridoxal phosphate per subunit.</text>
</comment>
<dbReference type="Gene3D" id="3.40.640.10">
    <property type="entry name" value="Type I PLP-dependent aspartate aminotransferase-like (Major domain)"/>
    <property type="match status" value="1"/>
</dbReference>
<dbReference type="GO" id="GO:0005737">
    <property type="term" value="C:cytoplasm"/>
    <property type="evidence" value="ECO:0007669"/>
    <property type="project" value="UniProtKB-SubCell"/>
</dbReference>
<dbReference type="UniPathway" id="UPA00068">
    <property type="reaction ID" value="UER00109"/>
</dbReference>
<accession>A0A1F6D6F9</accession>
<evidence type="ECO:0000256" key="5">
    <source>
        <dbReference type="HAMAP-Rule" id="MF_01107"/>
    </source>
</evidence>
<feature type="binding site" evidence="5">
    <location>
        <position position="154"/>
    </location>
    <ligand>
        <name>N(2)-acetyl-L-ornithine</name>
        <dbReference type="ChEBI" id="CHEBI:57805"/>
    </ligand>
</feature>
<comment type="subcellular location">
    <subcellularLocation>
        <location evidence="5">Cytoplasm</location>
    </subcellularLocation>
</comment>
<dbReference type="AlphaFoldDB" id="A0A1F6D6F9"/>
<evidence type="ECO:0000313" key="7">
    <source>
        <dbReference type="Proteomes" id="UP000178606"/>
    </source>
</evidence>
<feature type="binding site" evidence="5">
    <location>
        <begin position="236"/>
        <end position="239"/>
    </location>
    <ligand>
        <name>pyridoxal 5'-phosphate</name>
        <dbReference type="ChEBI" id="CHEBI:597326"/>
    </ligand>
</feature>
<evidence type="ECO:0000256" key="2">
    <source>
        <dbReference type="ARBA" id="ARBA00022605"/>
    </source>
</evidence>
<dbReference type="Proteomes" id="UP000178606">
    <property type="component" value="Unassembled WGS sequence"/>
</dbReference>
<evidence type="ECO:0000256" key="1">
    <source>
        <dbReference type="ARBA" id="ARBA00022576"/>
    </source>
</evidence>
<dbReference type="NCBIfam" id="NF002325">
    <property type="entry name" value="PRK01278.1"/>
    <property type="match status" value="1"/>
</dbReference>
<dbReference type="InterPro" id="IPR049704">
    <property type="entry name" value="Aminotrans_3_PPA_site"/>
</dbReference>
<evidence type="ECO:0000256" key="3">
    <source>
        <dbReference type="ARBA" id="ARBA00022679"/>
    </source>
</evidence>
<dbReference type="HAMAP" id="MF_01107">
    <property type="entry name" value="ArgD_aminotrans_3"/>
    <property type="match status" value="1"/>
</dbReference>
<dbReference type="GO" id="GO:0042802">
    <property type="term" value="F:identical protein binding"/>
    <property type="evidence" value="ECO:0007669"/>
    <property type="project" value="TreeGrafter"/>
</dbReference>
<dbReference type="SUPFAM" id="SSF53383">
    <property type="entry name" value="PLP-dependent transferases"/>
    <property type="match status" value="1"/>
</dbReference>
<dbReference type="InterPro" id="IPR005814">
    <property type="entry name" value="Aminotrans_3"/>
</dbReference>
<comment type="pathway">
    <text evidence="5">Amino-acid biosynthesis; L-arginine biosynthesis; N(2)-acetyl-L-ornithine from L-glutamate: step 4/4.</text>
</comment>
<dbReference type="InterPro" id="IPR015424">
    <property type="entry name" value="PyrdxlP-dep_Trfase"/>
</dbReference>
<keyword evidence="3 5" id="KW-0808">Transferase</keyword>
<keyword evidence="5" id="KW-0963">Cytoplasm</keyword>
<organism evidence="6 7">
    <name type="scientific">Handelsmanbacteria sp. (strain RIFCSPLOWO2_12_FULL_64_10)</name>
    <dbReference type="NCBI Taxonomy" id="1817868"/>
    <lineage>
        <taxon>Bacteria</taxon>
        <taxon>Candidatus Handelsmaniibacteriota</taxon>
    </lineage>
</organism>
<protein>
    <recommendedName>
        <fullName evidence="5">Acetylornithine aminotransferase</fullName>
        <shortName evidence="5">ACOAT</shortName>
        <ecNumber evidence="5">2.6.1.11</ecNumber>
    </recommendedName>
</protein>
<gene>
    <name evidence="5" type="primary">argD</name>
    <name evidence="6" type="ORF">A3F84_05340</name>
</gene>
<dbReference type="EC" id="2.6.1.11" evidence="5"/>
<dbReference type="GO" id="GO:0003992">
    <property type="term" value="F:N2-acetyl-L-ornithine:2-oxoglutarate 5-aminotransferase activity"/>
    <property type="evidence" value="ECO:0007669"/>
    <property type="project" value="UniProtKB-UniRule"/>
</dbReference>
<dbReference type="InterPro" id="IPR050103">
    <property type="entry name" value="Class-III_PLP-dep_AT"/>
</dbReference>
<proteinExistence type="inferred from homology"/>
<dbReference type="GO" id="GO:0030170">
    <property type="term" value="F:pyridoxal phosphate binding"/>
    <property type="evidence" value="ECO:0007669"/>
    <property type="project" value="InterPro"/>
</dbReference>
<comment type="caution">
    <text evidence="5">Lacks conserved residue(s) required for the propagation of feature annotation.</text>
</comment>
<dbReference type="GO" id="GO:0006526">
    <property type="term" value="P:L-arginine biosynthetic process"/>
    <property type="evidence" value="ECO:0007669"/>
    <property type="project" value="UniProtKB-UniRule"/>
</dbReference>
<feature type="modified residue" description="N6-(pyridoxal phosphate)lysine" evidence="5">
    <location>
        <position position="265"/>
    </location>
</feature>
<keyword evidence="4 5" id="KW-0663">Pyridoxal phosphate</keyword>
<comment type="similarity">
    <text evidence="5">Belongs to the class-III pyridoxal-phosphate-dependent aminotransferase family. ArgD subfamily.</text>
</comment>
<dbReference type="CDD" id="cd00610">
    <property type="entry name" value="OAT_like"/>
    <property type="match status" value="1"/>
</dbReference>
<dbReference type="InterPro" id="IPR004636">
    <property type="entry name" value="AcOrn/SuccOrn_fam"/>
</dbReference>
<reference evidence="6 7" key="1">
    <citation type="journal article" date="2016" name="Nat. Commun.">
        <title>Thousands of microbial genomes shed light on interconnected biogeochemical processes in an aquifer system.</title>
        <authorList>
            <person name="Anantharaman K."/>
            <person name="Brown C.T."/>
            <person name="Hug L.A."/>
            <person name="Sharon I."/>
            <person name="Castelle C.J."/>
            <person name="Probst A.J."/>
            <person name="Thomas B.C."/>
            <person name="Singh A."/>
            <person name="Wilkins M.J."/>
            <person name="Karaoz U."/>
            <person name="Brodie E.L."/>
            <person name="Williams K.H."/>
            <person name="Hubbard S.S."/>
            <person name="Banfield J.F."/>
        </authorList>
    </citation>
    <scope>NUCLEOTIDE SEQUENCE [LARGE SCALE GENOMIC DNA]</scope>
    <source>
        <strain evidence="7">RIFCSPLOWO2_12_FULL_64_10</strain>
    </source>
</reference>
<dbReference type="PANTHER" id="PTHR11986:SF79">
    <property type="entry name" value="ACETYLORNITHINE AMINOTRANSFERASE, MITOCHONDRIAL"/>
    <property type="match status" value="1"/>
</dbReference>
<comment type="caution">
    <text evidence="6">The sequence shown here is derived from an EMBL/GenBank/DDBJ whole genome shotgun (WGS) entry which is preliminary data.</text>
</comment>
<evidence type="ECO:0000313" key="6">
    <source>
        <dbReference type="EMBL" id="OGG56996.1"/>
    </source>
</evidence>
<dbReference type="EMBL" id="MFKF01000019">
    <property type="protein sequence ID" value="OGG56996.1"/>
    <property type="molecule type" value="Genomic_DNA"/>
</dbReference>
<comment type="subunit">
    <text evidence="5">Homodimer.</text>
</comment>
<feature type="binding site" evidence="5">
    <location>
        <begin position="117"/>
        <end position="118"/>
    </location>
    <ligand>
        <name>pyridoxal 5'-phosphate</name>
        <dbReference type="ChEBI" id="CHEBI:597326"/>
    </ligand>
</feature>
<name>A0A1F6D6F9_HANXR</name>
<feature type="binding site" evidence="5">
    <location>
        <position position="294"/>
    </location>
    <ligand>
        <name>pyridoxal 5'-phosphate</name>
        <dbReference type="ChEBI" id="CHEBI:597326"/>
    </ligand>
</feature>
<dbReference type="InterPro" id="IPR015421">
    <property type="entry name" value="PyrdxlP-dep_Trfase_major"/>
</dbReference>
<dbReference type="FunFam" id="3.40.640.10:FF:000004">
    <property type="entry name" value="Acetylornithine aminotransferase"/>
    <property type="match status" value="1"/>
</dbReference>
<comment type="miscellaneous">
    <text evidence="5">May also have succinyldiaminopimelate aminotransferase activity, thus carrying out the corresponding step in lysine biosynthesis.</text>
</comment>
<dbReference type="InterPro" id="IPR015422">
    <property type="entry name" value="PyrdxlP-dep_Trfase_small"/>
</dbReference>
<dbReference type="PIRSF" id="PIRSF000521">
    <property type="entry name" value="Transaminase_4ab_Lys_Orn"/>
    <property type="match status" value="1"/>
</dbReference>
<keyword evidence="5" id="KW-0055">Arginine biosynthesis</keyword>
<dbReference type="NCBIfam" id="TIGR00707">
    <property type="entry name" value="argD"/>
    <property type="match status" value="1"/>
</dbReference>